<dbReference type="InterPro" id="IPR036388">
    <property type="entry name" value="WH-like_DNA-bd_sf"/>
</dbReference>
<dbReference type="EMBL" id="SMAP01000004">
    <property type="protein sequence ID" value="TCT24418.1"/>
    <property type="molecule type" value="Genomic_DNA"/>
</dbReference>
<comment type="function">
    <text evidence="5">Modulates RecA activity.</text>
</comment>
<evidence type="ECO:0000313" key="10">
    <source>
        <dbReference type="Proteomes" id="UP000295414"/>
    </source>
</evidence>
<dbReference type="PANTHER" id="PTHR33602">
    <property type="entry name" value="REGULATORY PROTEIN RECX FAMILY PROTEIN"/>
    <property type="match status" value="1"/>
</dbReference>
<dbReference type="HAMAP" id="MF_01114">
    <property type="entry name" value="RecX"/>
    <property type="match status" value="1"/>
</dbReference>
<comment type="subcellular location">
    <subcellularLocation>
        <location evidence="1 5">Cytoplasm</location>
    </subcellularLocation>
</comment>
<evidence type="ECO:0000259" key="7">
    <source>
        <dbReference type="Pfam" id="PF21981"/>
    </source>
</evidence>
<dbReference type="GO" id="GO:0006282">
    <property type="term" value="P:regulation of DNA repair"/>
    <property type="evidence" value="ECO:0007669"/>
    <property type="project" value="UniProtKB-UniRule"/>
</dbReference>
<evidence type="ECO:0000256" key="1">
    <source>
        <dbReference type="ARBA" id="ARBA00004496"/>
    </source>
</evidence>
<protein>
    <recommendedName>
        <fullName evidence="3 5">Regulatory protein RecX</fullName>
    </recommendedName>
</protein>
<dbReference type="Pfam" id="PF02631">
    <property type="entry name" value="RecX_HTH2"/>
    <property type="match status" value="1"/>
</dbReference>
<proteinExistence type="inferred from homology"/>
<evidence type="ECO:0000259" key="8">
    <source>
        <dbReference type="Pfam" id="PF21982"/>
    </source>
</evidence>
<keyword evidence="10" id="KW-1185">Reference proteome</keyword>
<dbReference type="Pfam" id="PF21982">
    <property type="entry name" value="RecX_HTH1"/>
    <property type="match status" value="1"/>
</dbReference>
<dbReference type="GO" id="GO:0005737">
    <property type="term" value="C:cytoplasm"/>
    <property type="evidence" value="ECO:0007669"/>
    <property type="project" value="UniProtKB-SubCell"/>
</dbReference>
<comment type="similarity">
    <text evidence="2 5">Belongs to the RecX family.</text>
</comment>
<dbReference type="InterPro" id="IPR053926">
    <property type="entry name" value="RecX_HTH_1st"/>
</dbReference>
<feature type="domain" description="RecX first three-helical" evidence="8">
    <location>
        <begin position="2"/>
        <end position="39"/>
    </location>
</feature>
<dbReference type="InterPro" id="IPR003783">
    <property type="entry name" value="Regulatory_RecX"/>
</dbReference>
<dbReference type="Gene3D" id="1.10.10.10">
    <property type="entry name" value="Winged helix-like DNA-binding domain superfamily/Winged helix DNA-binding domain"/>
    <property type="match status" value="3"/>
</dbReference>
<accession>A0A4R3N5E5</accession>
<dbReference type="PANTHER" id="PTHR33602:SF1">
    <property type="entry name" value="REGULATORY PROTEIN RECX FAMILY PROTEIN"/>
    <property type="match status" value="1"/>
</dbReference>
<evidence type="ECO:0000256" key="5">
    <source>
        <dbReference type="HAMAP-Rule" id="MF_01114"/>
    </source>
</evidence>
<evidence type="ECO:0000256" key="3">
    <source>
        <dbReference type="ARBA" id="ARBA00018111"/>
    </source>
</evidence>
<dbReference type="InterPro" id="IPR053925">
    <property type="entry name" value="RecX_HTH_3rd"/>
</dbReference>
<feature type="domain" description="RecX third three-helical" evidence="7">
    <location>
        <begin position="94"/>
        <end position="137"/>
    </location>
</feature>
<dbReference type="InterPro" id="IPR053924">
    <property type="entry name" value="RecX_HTH_2nd"/>
</dbReference>
<dbReference type="AlphaFoldDB" id="A0A4R3N5E5"/>
<gene>
    <name evidence="5" type="primary">recX</name>
    <name evidence="9" type="ORF">EDC34_104102</name>
</gene>
<sequence length="142" mass="15754">MQRALGLLTRREHSRHELVRKLKQRGVEADDAAAAIERLAEAGWQDDARFAESLVRNRAGSGYGPAYIRAELGTHGLPADLVDAALKAYAGDWIDNARQLLRRRHPQALEGDREARRKAADFLLRRGFGMDAVRAALAADLD</sequence>
<organism evidence="9 10">
    <name type="scientific">Thermomonas haemolytica</name>
    <dbReference type="NCBI Taxonomy" id="141949"/>
    <lineage>
        <taxon>Bacteria</taxon>
        <taxon>Pseudomonadati</taxon>
        <taxon>Pseudomonadota</taxon>
        <taxon>Gammaproteobacteria</taxon>
        <taxon>Lysobacterales</taxon>
        <taxon>Lysobacteraceae</taxon>
        <taxon>Thermomonas</taxon>
    </lineage>
</organism>
<reference evidence="9 10" key="1">
    <citation type="submission" date="2019-03" db="EMBL/GenBank/DDBJ databases">
        <title>Genomic Encyclopedia of Type Strains, Phase IV (KMG-IV): sequencing the most valuable type-strain genomes for metagenomic binning, comparative biology and taxonomic classification.</title>
        <authorList>
            <person name="Goeker M."/>
        </authorList>
    </citation>
    <scope>NUCLEOTIDE SEQUENCE [LARGE SCALE GENOMIC DNA]</scope>
    <source>
        <strain evidence="9 10">DSM 13605</strain>
    </source>
</reference>
<evidence type="ECO:0000256" key="4">
    <source>
        <dbReference type="ARBA" id="ARBA00022490"/>
    </source>
</evidence>
<evidence type="ECO:0000259" key="6">
    <source>
        <dbReference type="Pfam" id="PF02631"/>
    </source>
</evidence>
<comment type="caution">
    <text evidence="9">The sequence shown here is derived from an EMBL/GenBank/DDBJ whole genome shotgun (WGS) entry which is preliminary data.</text>
</comment>
<evidence type="ECO:0000313" key="9">
    <source>
        <dbReference type="EMBL" id="TCT24418.1"/>
    </source>
</evidence>
<dbReference type="Pfam" id="PF21981">
    <property type="entry name" value="RecX_HTH3"/>
    <property type="match status" value="1"/>
</dbReference>
<name>A0A4R3N5E5_9GAMM</name>
<feature type="domain" description="RecX second three-helical" evidence="6">
    <location>
        <begin position="46"/>
        <end position="86"/>
    </location>
</feature>
<keyword evidence="4 5" id="KW-0963">Cytoplasm</keyword>
<evidence type="ECO:0000256" key="2">
    <source>
        <dbReference type="ARBA" id="ARBA00009695"/>
    </source>
</evidence>
<dbReference type="Proteomes" id="UP000295414">
    <property type="component" value="Unassembled WGS sequence"/>
</dbReference>